<keyword evidence="1" id="KW-0472">Membrane</keyword>
<evidence type="ECO:0000256" key="1">
    <source>
        <dbReference type="SAM" id="Phobius"/>
    </source>
</evidence>
<feature type="transmembrane region" description="Helical" evidence="1">
    <location>
        <begin position="76"/>
        <end position="93"/>
    </location>
</feature>
<dbReference type="AlphaFoldDB" id="A0A4Q2UQX8"/>
<sequence>MKWISLIKKNFTSSERRELVKQSDDHIVQKKSEINAIHLDRLKRQLNKIQPEGAQPLVQNTQKLASERFLKDNERIWTVTTIFLPLTLAGLTQLKNQGFGAIILLGLGSIYLINFWYVATEKLREFQEKNLEAVELYDLYLGIDTKALFYKDDNIEQIHDEINRTRKNKPKTVTDLLAGFLTTLRSVRIQEARLYMYYLVTSIWLLVMTNAIILKIFPAESANFKTNLFIKIHDTTLKYFSWRNGNC</sequence>
<dbReference type="Proteomes" id="UP000290407">
    <property type="component" value="Unassembled WGS sequence"/>
</dbReference>
<comment type="caution">
    <text evidence="2">The sequence shown here is derived from an EMBL/GenBank/DDBJ whole genome shotgun (WGS) entry which is preliminary data.</text>
</comment>
<feature type="transmembrane region" description="Helical" evidence="1">
    <location>
        <begin position="99"/>
        <end position="119"/>
    </location>
</feature>
<name>A0A4Q2UQX8_9BACT</name>
<protein>
    <submittedName>
        <fullName evidence="2">Uncharacterized protein</fullName>
    </submittedName>
</protein>
<dbReference type="RefSeq" id="WP_129601288.1">
    <property type="nucleotide sequence ID" value="NZ_SBLB01000002.1"/>
</dbReference>
<reference evidence="2 3" key="1">
    <citation type="submission" date="2019-01" db="EMBL/GenBank/DDBJ databases">
        <title>Spirosoma flava sp. nov., a propanil-degrading bacterium isolated from herbicide-contaminated soil.</title>
        <authorList>
            <person name="Zhang L."/>
            <person name="Jiang J.-D."/>
        </authorList>
    </citation>
    <scope>NUCLEOTIDE SEQUENCE [LARGE SCALE GENOMIC DNA]</scope>
    <source>
        <strain evidence="2 3">TY50</strain>
    </source>
</reference>
<keyword evidence="1" id="KW-1133">Transmembrane helix</keyword>
<organism evidence="2 3">
    <name type="scientific">Spirosoma sordidisoli</name>
    <dbReference type="NCBI Taxonomy" id="2502893"/>
    <lineage>
        <taxon>Bacteria</taxon>
        <taxon>Pseudomonadati</taxon>
        <taxon>Bacteroidota</taxon>
        <taxon>Cytophagia</taxon>
        <taxon>Cytophagales</taxon>
        <taxon>Cytophagaceae</taxon>
        <taxon>Spirosoma</taxon>
    </lineage>
</organism>
<keyword evidence="1" id="KW-0812">Transmembrane</keyword>
<feature type="transmembrane region" description="Helical" evidence="1">
    <location>
        <begin position="195"/>
        <end position="217"/>
    </location>
</feature>
<gene>
    <name evidence="2" type="ORF">EQG79_09320</name>
</gene>
<evidence type="ECO:0000313" key="3">
    <source>
        <dbReference type="Proteomes" id="UP000290407"/>
    </source>
</evidence>
<dbReference type="EMBL" id="SBLB01000002">
    <property type="protein sequence ID" value="RYC70060.1"/>
    <property type="molecule type" value="Genomic_DNA"/>
</dbReference>
<accession>A0A4Q2UQX8</accession>
<evidence type="ECO:0000313" key="2">
    <source>
        <dbReference type="EMBL" id="RYC70060.1"/>
    </source>
</evidence>
<keyword evidence="3" id="KW-1185">Reference proteome</keyword>
<proteinExistence type="predicted"/>